<evidence type="ECO:0000259" key="2">
    <source>
        <dbReference type="PROSITE" id="PS51782"/>
    </source>
</evidence>
<dbReference type="CDD" id="cd00118">
    <property type="entry name" value="LysM"/>
    <property type="match status" value="1"/>
</dbReference>
<sequence>MFELYLTEHLFGSMISITKEQMFALGMVSIMTKTMSNIFMELGILIIFVIAGLMYFMSSKPVSQVYYQPIRIQSGDTLWKIASQYAPAHKDIREVVYEIQSYNHLVDAGALCPGMVIHIPVEASSINDEINIAAK</sequence>
<dbReference type="SMART" id="SM00257">
    <property type="entry name" value="LysM"/>
    <property type="match status" value="1"/>
</dbReference>
<dbReference type="SUPFAM" id="SSF54106">
    <property type="entry name" value="LysM domain"/>
    <property type="match status" value="1"/>
</dbReference>
<dbReference type="Proteomes" id="UP000018840">
    <property type="component" value="Unassembled WGS sequence"/>
</dbReference>
<evidence type="ECO:0000256" key="1">
    <source>
        <dbReference type="SAM" id="Phobius"/>
    </source>
</evidence>
<name>W1TWI0_9FIRM</name>
<comment type="caution">
    <text evidence="3">The sequence shown here is derived from an EMBL/GenBank/DDBJ whole genome shotgun (WGS) entry which is preliminary data.</text>
</comment>
<dbReference type="InterPro" id="IPR018392">
    <property type="entry name" value="LysM"/>
</dbReference>
<organism evidence="3 4">
    <name type="scientific">Negativicoccus succinicivorans DORA_17_25</name>
    <dbReference type="NCBI Taxonomy" id="1403945"/>
    <lineage>
        <taxon>Bacteria</taxon>
        <taxon>Bacillati</taxon>
        <taxon>Bacillota</taxon>
        <taxon>Negativicutes</taxon>
        <taxon>Veillonellales</taxon>
        <taxon>Veillonellaceae</taxon>
        <taxon>Negativicoccus</taxon>
    </lineage>
</organism>
<protein>
    <submittedName>
        <fullName evidence="3">LysM repeat containing protein</fullName>
    </submittedName>
</protein>
<dbReference type="Pfam" id="PF01476">
    <property type="entry name" value="LysM"/>
    <property type="match status" value="1"/>
</dbReference>
<gene>
    <name evidence="3" type="ORF">Q612_NSC00353G0021</name>
</gene>
<dbReference type="PROSITE" id="PS51782">
    <property type="entry name" value="LYSM"/>
    <property type="match status" value="1"/>
</dbReference>
<feature type="transmembrane region" description="Helical" evidence="1">
    <location>
        <begin position="38"/>
        <end position="57"/>
    </location>
</feature>
<keyword evidence="1" id="KW-0812">Transmembrane</keyword>
<evidence type="ECO:0000313" key="3">
    <source>
        <dbReference type="EMBL" id="ETI84669.1"/>
    </source>
</evidence>
<accession>W1TWI0</accession>
<dbReference type="AlphaFoldDB" id="W1TWI0"/>
<reference evidence="3 4" key="1">
    <citation type="submission" date="2013-12" db="EMBL/GenBank/DDBJ databases">
        <title>A Varibaculum cambriense genome reconstructed from a premature infant gut community with otherwise low bacterial novelty that shifts toward anaerobic metabolism during the third week of life.</title>
        <authorList>
            <person name="Brown C.T."/>
            <person name="Sharon I."/>
            <person name="Thomas B.C."/>
            <person name="Castelle C.J."/>
            <person name="Morowitz M.J."/>
            <person name="Banfield J.F."/>
        </authorList>
    </citation>
    <scope>NUCLEOTIDE SEQUENCE [LARGE SCALE GENOMIC DNA]</scope>
    <source>
        <strain evidence="4">DORA_17_25</strain>
    </source>
</reference>
<evidence type="ECO:0000313" key="4">
    <source>
        <dbReference type="Proteomes" id="UP000018840"/>
    </source>
</evidence>
<dbReference type="EMBL" id="AZMC01000353">
    <property type="protein sequence ID" value="ETI84669.1"/>
    <property type="molecule type" value="Genomic_DNA"/>
</dbReference>
<keyword evidence="1" id="KW-0472">Membrane</keyword>
<keyword evidence="1" id="KW-1133">Transmembrane helix</keyword>
<dbReference type="Gene3D" id="3.10.350.10">
    <property type="entry name" value="LysM domain"/>
    <property type="match status" value="1"/>
</dbReference>
<feature type="domain" description="LysM" evidence="2">
    <location>
        <begin position="68"/>
        <end position="119"/>
    </location>
</feature>
<dbReference type="InterPro" id="IPR036779">
    <property type="entry name" value="LysM_dom_sf"/>
</dbReference>
<proteinExistence type="predicted"/>